<proteinExistence type="predicted"/>
<sequence>MKLLVAIVQDQDQQGLGKAFLENDVRATKLSSTGGFLRSGNTTFLVGVEDERVEEVLEVIKASCQSREQYISTPIHLDMNLEVSNTYPLKVEVGGAIVFVLPIESFFHF</sequence>
<reference evidence="1 2" key="1">
    <citation type="submission" date="2016-10" db="EMBL/GenBank/DDBJ databases">
        <authorList>
            <person name="de Groot N.N."/>
        </authorList>
    </citation>
    <scope>NUCLEOTIDE SEQUENCE [LARGE SCALE GENOMIC DNA]</scope>
    <source>
        <strain evidence="1 2">ATCC BAA-466</strain>
    </source>
</reference>
<evidence type="ECO:0000313" key="2">
    <source>
        <dbReference type="Proteomes" id="UP000199708"/>
    </source>
</evidence>
<dbReference type="STRING" id="120956.SAMN05421791_10482"/>
<dbReference type="Pfam" id="PF06153">
    <property type="entry name" value="CdAMP_rec"/>
    <property type="match status" value="1"/>
</dbReference>
<dbReference type="InterPro" id="IPR011322">
    <property type="entry name" value="N-reg_PII-like_a/b"/>
</dbReference>
<keyword evidence="2" id="KW-1185">Reference proteome</keyword>
<dbReference type="SUPFAM" id="SSF54913">
    <property type="entry name" value="GlnB-like"/>
    <property type="match status" value="1"/>
</dbReference>
<dbReference type="OrthoDB" id="9794275at2"/>
<name>A0A1G7SMZ7_9LACT</name>
<dbReference type="EMBL" id="FNCK01000004">
    <property type="protein sequence ID" value="SDG24282.1"/>
    <property type="molecule type" value="Genomic_DNA"/>
</dbReference>
<dbReference type="AlphaFoldDB" id="A0A1G7SMZ7"/>
<dbReference type="InterPro" id="IPR010375">
    <property type="entry name" value="CdAMP_rec"/>
</dbReference>
<accession>A0A1G7SMZ7</accession>
<dbReference type="RefSeq" id="WP_090289771.1">
    <property type="nucleotide sequence ID" value="NZ_FNCK01000004.1"/>
</dbReference>
<dbReference type="PANTHER" id="PTHR38456">
    <property type="entry name" value="CYCLIC DI-AMP RECEPTOR A"/>
    <property type="match status" value="1"/>
</dbReference>
<organism evidence="1 2">
    <name type="scientific">Facklamia miroungae</name>
    <dbReference type="NCBI Taxonomy" id="120956"/>
    <lineage>
        <taxon>Bacteria</taxon>
        <taxon>Bacillati</taxon>
        <taxon>Bacillota</taxon>
        <taxon>Bacilli</taxon>
        <taxon>Lactobacillales</taxon>
        <taxon>Aerococcaceae</taxon>
        <taxon>Facklamia</taxon>
    </lineage>
</organism>
<gene>
    <name evidence="1" type="ORF">SAMN05421791_10482</name>
</gene>
<protein>
    <submittedName>
        <fullName evidence="1">Uncharacterized protein YaaQ</fullName>
    </submittedName>
</protein>
<dbReference type="PANTHER" id="PTHR38456:SF1">
    <property type="entry name" value="CYCLIC DI-AMP RECEPTOR A"/>
    <property type="match status" value="1"/>
</dbReference>
<dbReference type="Proteomes" id="UP000199708">
    <property type="component" value="Unassembled WGS sequence"/>
</dbReference>
<evidence type="ECO:0000313" key="1">
    <source>
        <dbReference type="EMBL" id="SDG24282.1"/>
    </source>
</evidence>
<dbReference type="InterPro" id="IPR015867">
    <property type="entry name" value="N-reg_PII/ATP_PRibTrfase_C"/>
</dbReference>
<dbReference type="Gene3D" id="3.30.70.120">
    <property type="match status" value="1"/>
</dbReference>